<protein>
    <submittedName>
        <fullName evidence="2">Uncharacterized protein</fullName>
    </submittedName>
</protein>
<dbReference type="AlphaFoldDB" id="A0A317EII7"/>
<feature type="compositionally biased region" description="Low complexity" evidence="1">
    <location>
        <begin position="40"/>
        <end position="71"/>
    </location>
</feature>
<name>A0A317EII7_9PROT</name>
<sequence length="206" mass="20348">MLGTGPALAQGSFLGGLTGKTAPASPAPEAPPAETPPAPADDSSSSLRPSRPQTPTAPTSPSATAPAPTSPGKGIAPSPSPAPAPTVDARGFAGVWSGTYTCAQGLTGVTFTFDAPAGGEISAVVAFYPVASNPGVPSGRFRVTGTAPAPGDRALIFYPDGWIERPPGYVMVGFELQLSSDDMALRATLSGAPGCTTALLGRDGNG</sequence>
<dbReference type="EMBL" id="QGLE01000002">
    <property type="protein sequence ID" value="PWR25055.1"/>
    <property type="molecule type" value="Genomic_DNA"/>
</dbReference>
<reference evidence="2 3" key="1">
    <citation type="submission" date="2018-05" db="EMBL/GenBank/DDBJ databases">
        <title>Zavarzinia sp. HR-AS.</title>
        <authorList>
            <person name="Lee Y."/>
            <person name="Jeon C.O."/>
        </authorList>
    </citation>
    <scope>NUCLEOTIDE SEQUENCE [LARGE SCALE GENOMIC DNA]</scope>
    <source>
        <strain evidence="2 3">HR-AS</strain>
    </source>
</reference>
<organism evidence="2 3">
    <name type="scientific">Zavarzinia aquatilis</name>
    <dbReference type="NCBI Taxonomy" id="2211142"/>
    <lineage>
        <taxon>Bacteria</taxon>
        <taxon>Pseudomonadati</taxon>
        <taxon>Pseudomonadota</taxon>
        <taxon>Alphaproteobacteria</taxon>
        <taxon>Rhodospirillales</taxon>
        <taxon>Zavarziniaceae</taxon>
        <taxon>Zavarzinia</taxon>
    </lineage>
</organism>
<gene>
    <name evidence="2" type="ORF">DKG74_04620</name>
</gene>
<evidence type="ECO:0000313" key="2">
    <source>
        <dbReference type="EMBL" id="PWR25055.1"/>
    </source>
</evidence>
<accession>A0A317EII7</accession>
<dbReference type="Proteomes" id="UP000245461">
    <property type="component" value="Unassembled WGS sequence"/>
</dbReference>
<proteinExistence type="predicted"/>
<feature type="region of interest" description="Disordered" evidence="1">
    <location>
        <begin position="1"/>
        <end position="85"/>
    </location>
</feature>
<comment type="caution">
    <text evidence="2">The sequence shown here is derived from an EMBL/GenBank/DDBJ whole genome shotgun (WGS) entry which is preliminary data.</text>
</comment>
<evidence type="ECO:0000256" key="1">
    <source>
        <dbReference type="SAM" id="MobiDB-lite"/>
    </source>
</evidence>
<feature type="compositionally biased region" description="Pro residues" evidence="1">
    <location>
        <begin position="25"/>
        <end position="39"/>
    </location>
</feature>
<evidence type="ECO:0000313" key="3">
    <source>
        <dbReference type="Proteomes" id="UP000245461"/>
    </source>
</evidence>
<keyword evidence="3" id="KW-1185">Reference proteome</keyword>